<dbReference type="RefSeq" id="WP_159823319.1">
    <property type="nucleotide sequence ID" value="NZ_CABWNB010000005.1"/>
</dbReference>
<feature type="binding site" evidence="9 13">
    <location>
        <position position="408"/>
    </location>
    <ligand>
        <name>Mn(2+)</name>
        <dbReference type="ChEBI" id="CHEBI:29035"/>
        <label>1</label>
    </ligand>
</feature>
<protein>
    <recommendedName>
        <fullName evidence="9 10">2,3-bisphosphoglycerate-independent phosphoglycerate mutase</fullName>
        <shortName evidence="9">BPG-independent PGAM</shortName>
        <shortName evidence="9">Phosphoglyceromutase</shortName>
        <shortName evidence="9">iPGM</shortName>
        <ecNumber evidence="9 10">5.4.2.12</ecNumber>
    </recommendedName>
</protein>
<dbReference type="GO" id="GO:0004619">
    <property type="term" value="F:phosphoglycerate mutase activity"/>
    <property type="evidence" value="ECO:0007669"/>
    <property type="project" value="UniProtKB-UniRule"/>
</dbReference>
<feature type="binding site" evidence="9 12">
    <location>
        <position position="131"/>
    </location>
    <ligand>
        <name>substrate</name>
    </ligand>
</feature>
<feature type="binding site" evidence="9 12">
    <location>
        <position position="337"/>
    </location>
    <ligand>
        <name>substrate</name>
    </ligand>
</feature>
<evidence type="ECO:0000256" key="8">
    <source>
        <dbReference type="ARBA" id="ARBA00023235"/>
    </source>
</evidence>
<evidence type="ECO:0000256" key="2">
    <source>
        <dbReference type="ARBA" id="ARBA00002315"/>
    </source>
</evidence>
<dbReference type="FunFam" id="3.40.1450.10:FF:000002">
    <property type="entry name" value="2,3-bisphosphoglycerate-independent phosphoglycerate mutase"/>
    <property type="match status" value="1"/>
</dbReference>
<dbReference type="SUPFAM" id="SSF53649">
    <property type="entry name" value="Alkaline phosphatase-like"/>
    <property type="match status" value="1"/>
</dbReference>
<evidence type="ECO:0000256" key="4">
    <source>
        <dbReference type="ARBA" id="ARBA00008819"/>
    </source>
</evidence>
<dbReference type="SUPFAM" id="SSF64158">
    <property type="entry name" value="2,3-Bisphosphoglycerate-independent phosphoglycerate mutase, substrate-binding domain"/>
    <property type="match status" value="1"/>
</dbReference>
<evidence type="ECO:0000313" key="17">
    <source>
        <dbReference type="Proteomes" id="UP000591941"/>
    </source>
</evidence>
<feature type="binding site" evidence="9 13">
    <location>
        <position position="70"/>
    </location>
    <ligand>
        <name>Mn(2+)</name>
        <dbReference type="ChEBI" id="CHEBI:29035"/>
        <label>2</label>
    </ligand>
</feature>
<dbReference type="PANTHER" id="PTHR31637:SF0">
    <property type="entry name" value="2,3-BISPHOSPHOGLYCERATE-INDEPENDENT PHOSPHOGLYCERATE MUTASE"/>
    <property type="match status" value="1"/>
</dbReference>
<dbReference type="GeneID" id="93486616"/>
<feature type="binding site" evidence="9 12">
    <location>
        <begin position="161"/>
        <end position="162"/>
    </location>
    <ligand>
        <name>substrate</name>
    </ligand>
</feature>
<evidence type="ECO:0000256" key="9">
    <source>
        <dbReference type="HAMAP-Rule" id="MF_01038"/>
    </source>
</evidence>
<dbReference type="Pfam" id="PF01676">
    <property type="entry name" value="Metalloenzyme"/>
    <property type="match status" value="1"/>
</dbReference>
<keyword evidence="6 9" id="KW-0324">Glycolysis</keyword>
<evidence type="ECO:0000256" key="13">
    <source>
        <dbReference type="PIRSR" id="PIRSR001492-3"/>
    </source>
</evidence>
<accession>A0A841R708</accession>
<reference evidence="16 17" key="1">
    <citation type="submission" date="2020-08" db="EMBL/GenBank/DDBJ databases">
        <title>Genomic Encyclopedia of Type Strains, Phase IV (KMG-IV): sequencing the most valuable type-strain genomes for metagenomic binning, comparative biology and taxonomic classification.</title>
        <authorList>
            <person name="Goeker M."/>
        </authorList>
    </citation>
    <scope>NUCLEOTIDE SEQUENCE [LARGE SCALE GENOMIC DNA]</scope>
    <source>
        <strain evidence="16 17">DSM 21255</strain>
    </source>
</reference>
<proteinExistence type="inferred from homology"/>
<comment type="similarity">
    <text evidence="4 9">Belongs to the BPG-independent phosphoglycerate mutase family.</text>
</comment>
<dbReference type="HAMAP" id="MF_01038">
    <property type="entry name" value="GpmI"/>
    <property type="match status" value="1"/>
</dbReference>
<name>A0A841R708_9FIRM</name>
<dbReference type="Pfam" id="PF06415">
    <property type="entry name" value="iPGM_N"/>
    <property type="match status" value="1"/>
</dbReference>
<feature type="binding site" evidence="9 12">
    <location>
        <position position="193"/>
    </location>
    <ligand>
        <name>substrate</name>
    </ligand>
</feature>
<dbReference type="NCBIfam" id="TIGR01307">
    <property type="entry name" value="pgm_bpd_ind"/>
    <property type="match status" value="1"/>
</dbReference>
<feature type="active site" description="Phosphoserine intermediate" evidence="9 11">
    <location>
        <position position="70"/>
    </location>
</feature>
<evidence type="ECO:0000256" key="5">
    <source>
        <dbReference type="ARBA" id="ARBA00022723"/>
    </source>
</evidence>
<comment type="pathway">
    <text evidence="3 9">Carbohydrate degradation; glycolysis; pyruvate from D-glyceraldehyde 3-phosphate: step 3/5.</text>
</comment>
<dbReference type="PANTHER" id="PTHR31637">
    <property type="entry name" value="2,3-BISPHOSPHOGLYCERATE-INDEPENDENT PHOSPHOGLYCERATE MUTASE"/>
    <property type="match status" value="1"/>
</dbReference>
<keyword evidence="7 9" id="KW-0464">Manganese</keyword>
<keyword evidence="8 9" id="KW-0413">Isomerase</keyword>
<dbReference type="InterPro" id="IPR005995">
    <property type="entry name" value="Pgm_bpd_ind"/>
</dbReference>
<feature type="binding site" evidence="9 13">
    <location>
        <position position="404"/>
    </location>
    <ligand>
        <name>Mn(2+)</name>
        <dbReference type="ChEBI" id="CHEBI:29035"/>
        <label>1</label>
    </ligand>
</feature>
<dbReference type="CDD" id="cd16010">
    <property type="entry name" value="iPGM"/>
    <property type="match status" value="1"/>
</dbReference>
<dbReference type="GO" id="GO:0005829">
    <property type="term" value="C:cytosol"/>
    <property type="evidence" value="ECO:0007669"/>
    <property type="project" value="TreeGrafter"/>
</dbReference>
<evidence type="ECO:0000256" key="10">
    <source>
        <dbReference type="NCBIfam" id="TIGR01307"/>
    </source>
</evidence>
<comment type="subunit">
    <text evidence="9">Monomer.</text>
</comment>
<evidence type="ECO:0000256" key="11">
    <source>
        <dbReference type="PIRSR" id="PIRSR001492-1"/>
    </source>
</evidence>
<feature type="binding site" evidence="9 13">
    <location>
        <position position="19"/>
    </location>
    <ligand>
        <name>Mn(2+)</name>
        <dbReference type="ChEBI" id="CHEBI:29035"/>
        <label>2</label>
    </ligand>
</feature>
<dbReference type="GO" id="GO:0030145">
    <property type="term" value="F:manganese ion binding"/>
    <property type="evidence" value="ECO:0007669"/>
    <property type="project" value="UniProtKB-UniRule"/>
</dbReference>
<dbReference type="EMBL" id="JACHHI010000007">
    <property type="protein sequence ID" value="MBB6478292.1"/>
    <property type="molecule type" value="Genomic_DNA"/>
</dbReference>
<feature type="binding site" evidence="9 12">
    <location>
        <begin position="264"/>
        <end position="267"/>
    </location>
    <ligand>
        <name>substrate</name>
    </ligand>
</feature>
<comment type="function">
    <text evidence="2 9">Catalyzes the interconversion of 2-phosphoglycerate and 3-phosphoglycerate.</text>
</comment>
<feature type="binding site" evidence="9 12">
    <location>
        <position position="199"/>
    </location>
    <ligand>
        <name>substrate</name>
    </ligand>
</feature>
<dbReference type="GO" id="GO:0006096">
    <property type="term" value="P:glycolytic process"/>
    <property type="evidence" value="ECO:0007669"/>
    <property type="project" value="UniProtKB-UniRule"/>
</dbReference>
<dbReference type="InterPro" id="IPR036646">
    <property type="entry name" value="PGAM_B_sf"/>
</dbReference>
<evidence type="ECO:0000259" key="15">
    <source>
        <dbReference type="Pfam" id="PF06415"/>
    </source>
</evidence>
<comment type="caution">
    <text evidence="16">The sequence shown here is derived from an EMBL/GenBank/DDBJ whole genome shotgun (WGS) entry which is preliminary data.</text>
</comment>
<keyword evidence="5 9" id="KW-0479">Metal-binding</keyword>
<dbReference type="AlphaFoldDB" id="A0A841R708"/>
<dbReference type="UniPathway" id="UPA00109">
    <property type="reaction ID" value="UER00186"/>
</dbReference>
<evidence type="ECO:0000256" key="6">
    <source>
        <dbReference type="ARBA" id="ARBA00023152"/>
    </source>
</evidence>
<comment type="catalytic activity">
    <reaction evidence="1 9">
        <text>(2R)-2-phosphoglycerate = (2R)-3-phosphoglycerate</text>
        <dbReference type="Rhea" id="RHEA:15901"/>
        <dbReference type="ChEBI" id="CHEBI:58272"/>
        <dbReference type="ChEBI" id="CHEBI:58289"/>
        <dbReference type="EC" id="5.4.2.12"/>
    </reaction>
</comment>
<evidence type="ECO:0000256" key="1">
    <source>
        <dbReference type="ARBA" id="ARBA00000370"/>
    </source>
</evidence>
<dbReference type="InterPro" id="IPR017850">
    <property type="entry name" value="Alkaline_phosphatase_core_sf"/>
</dbReference>
<gene>
    <name evidence="9" type="primary">gpmI</name>
    <name evidence="16" type="ORF">HNR45_001363</name>
</gene>
<sequence>MKNEGVSSGRGPVMLVIMDGWGIGKPGDPYDAIQTSGITHFPQWWKEYPHATLTTSGEKVGLPAGQIGNSEVGHLNIGAGRIIFQDLTRIHRDIASGEFFRQPVLVELLEKVAARGGALHLLGLVSPGGVHSHEEHLLACVKAAHEHGIKEVYVHAFLDGRDVPPKCAGPSLAHVEEEMQKIGCGRIATLCGRYYAMDRDKRYERTRLAYDLVTAGVGTIAPTAAEGLQRAYERGETDEFVLPTRIGEAVTMQPKDGGIFINFRPDRARQLTAALAETEFAGFERPRVPALELITMTPYEASFHTPVIYRKEQPQNTFGEFVSKVGLRQLRIAETEKYAHVTYFFNGGREEPFPGEDRILVPSPKVATYDLQPEMSAYIVTEKLLEALRTRTYDAIILNFANADMVGHTGVLAAAQEAVRTVDKCVATLWEEVKSQGGEMLITADHGNAERMWDEATQGPNTAHTTNPVPLVLLSEKNKNKTLHDGILADLAPTLLTLMGMSVPAEMTGRSLLD</sequence>
<dbReference type="PIRSF" id="PIRSF001492">
    <property type="entry name" value="IPGAM"/>
    <property type="match status" value="1"/>
</dbReference>
<feature type="domain" description="Metalloenzyme" evidence="14">
    <location>
        <begin position="12"/>
        <end position="502"/>
    </location>
</feature>
<dbReference type="Proteomes" id="UP000591941">
    <property type="component" value="Unassembled WGS sequence"/>
</dbReference>
<feature type="binding site" evidence="9 13">
    <location>
        <position position="446"/>
    </location>
    <ligand>
        <name>Mn(2+)</name>
        <dbReference type="ChEBI" id="CHEBI:29035"/>
        <label>2</label>
    </ligand>
</feature>
<dbReference type="EC" id="5.4.2.12" evidence="9 10"/>
<dbReference type="GO" id="GO:0006007">
    <property type="term" value="P:glucose catabolic process"/>
    <property type="evidence" value="ECO:0007669"/>
    <property type="project" value="InterPro"/>
</dbReference>
<dbReference type="InterPro" id="IPR011258">
    <property type="entry name" value="BPG-indep_PGM_N"/>
</dbReference>
<evidence type="ECO:0000313" key="16">
    <source>
        <dbReference type="EMBL" id="MBB6478292.1"/>
    </source>
</evidence>
<keyword evidence="17" id="KW-1185">Reference proteome</keyword>
<evidence type="ECO:0000259" key="14">
    <source>
        <dbReference type="Pfam" id="PF01676"/>
    </source>
</evidence>
<dbReference type="InterPro" id="IPR006124">
    <property type="entry name" value="Metalloenzyme"/>
</dbReference>
<evidence type="ECO:0000256" key="7">
    <source>
        <dbReference type="ARBA" id="ARBA00023211"/>
    </source>
</evidence>
<dbReference type="Gene3D" id="3.40.720.10">
    <property type="entry name" value="Alkaline Phosphatase, subunit A"/>
    <property type="match status" value="1"/>
</dbReference>
<organism evidence="16 17">
    <name type="scientific">Negativicoccus succinicivorans</name>
    <dbReference type="NCBI Taxonomy" id="620903"/>
    <lineage>
        <taxon>Bacteria</taxon>
        <taxon>Bacillati</taxon>
        <taxon>Bacillota</taxon>
        <taxon>Negativicutes</taxon>
        <taxon>Veillonellales</taxon>
        <taxon>Veillonellaceae</taxon>
        <taxon>Negativicoccus</taxon>
    </lineage>
</organism>
<dbReference type="Gene3D" id="3.40.1450.10">
    <property type="entry name" value="BPG-independent phosphoglycerate mutase, domain B"/>
    <property type="match status" value="1"/>
</dbReference>
<feature type="domain" description="BPG-independent PGAM N-terminal" evidence="15">
    <location>
        <begin position="90"/>
        <end position="300"/>
    </location>
</feature>
<dbReference type="OrthoDB" id="9800863at2"/>
<comment type="cofactor">
    <cofactor evidence="9">
        <name>Mn(2+)</name>
        <dbReference type="ChEBI" id="CHEBI:29035"/>
    </cofactor>
    <text evidence="9">Binds 2 manganese ions per subunit.</text>
</comment>
<evidence type="ECO:0000256" key="12">
    <source>
        <dbReference type="PIRSR" id="PIRSR001492-2"/>
    </source>
</evidence>
<evidence type="ECO:0000256" key="3">
    <source>
        <dbReference type="ARBA" id="ARBA00004798"/>
    </source>
</evidence>
<feature type="binding site" evidence="9 13">
    <location>
        <position position="464"/>
    </location>
    <ligand>
        <name>Mn(2+)</name>
        <dbReference type="ChEBI" id="CHEBI:29035"/>
        <label>1</label>
    </ligand>
</feature>
<feature type="binding site" evidence="9 13">
    <location>
        <position position="445"/>
    </location>
    <ligand>
        <name>Mn(2+)</name>
        <dbReference type="ChEBI" id="CHEBI:29035"/>
        <label>2</label>
    </ligand>
</feature>